<evidence type="ECO:0000313" key="1">
    <source>
        <dbReference type="EMBL" id="CAF4167039.1"/>
    </source>
</evidence>
<evidence type="ECO:0000313" key="2">
    <source>
        <dbReference type="Proteomes" id="UP000663874"/>
    </source>
</evidence>
<reference evidence="1" key="1">
    <citation type="submission" date="2021-02" db="EMBL/GenBank/DDBJ databases">
        <authorList>
            <person name="Nowell W R."/>
        </authorList>
    </citation>
    <scope>NUCLEOTIDE SEQUENCE</scope>
</reference>
<feature type="non-terminal residue" evidence="1">
    <location>
        <position position="1"/>
    </location>
</feature>
<name>A0A819Z1E3_9BILA</name>
<organism evidence="1 2">
    <name type="scientific">Rotaria sordida</name>
    <dbReference type="NCBI Taxonomy" id="392033"/>
    <lineage>
        <taxon>Eukaryota</taxon>
        <taxon>Metazoa</taxon>
        <taxon>Spiralia</taxon>
        <taxon>Gnathifera</taxon>
        <taxon>Rotifera</taxon>
        <taxon>Eurotatoria</taxon>
        <taxon>Bdelloidea</taxon>
        <taxon>Philodinida</taxon>
        <taxon>Philodinidae</taxon>
        <taxon>Rotaria</taxon>
    </lineage>
</organism>
<comment type="caution">
    <text evidence="1">The sequence shown here is derived from an EMBL/GenBank/DDBJ whole genome shotgun (WGS) entry which is preliminary data.</text>
</comment>
<dbReference type="Proteomes" id="UP000663874">
    <property type="component" value="Unassembled WGS sequence"/>
</dbReference>
<proteinExistence type="predicted"/>
<dbReference type="AlphaFoldDB" id="A0A819Z1E3"/>
<sequence length="42" mass="4001">GTVTCATICSNLNAGSCSLVTNATQCTGGGTYGGPACDNPYG</sequence>
<accession>A0A819Z1E3</accession>
<dbReference type="EMBL" id="CAJOBE010013594">
    <property type="protein sequence ID" value="CAF4167039.1"/>
    <property type="molecule type" value="Genomic_DNA"/>
</dbReference>
<gene>
    <name evidence="1" type="ORF">FNK824_LOCUS34489</name>
</gene>
<protein>
    <submittedName>
        <fullName evidence="1">Uncharacterized protein</fullName>
    </submittedName>
</protein>